<comment type="caution">
    <text evidence="2">The sequence shown here is derived from an EMBL/GenBank/DDBJ whole genome shotgun (WGS) entry which is preliminary data.</text>
</comment>
<name>A0AAD7NYI5_9AGAR</name>
<feature type="compositionally biased region" description="Basic and acidic residues" evidence="1">
    <location>
        <begin position="229"/>
        <end position="239"/>
    </location>
</feature>
<reference evidence="2" key="1">
    <citation type="submission" date="2023-03" db="EMBL/GenBank/DDBJ databases">
        <title>Massive genome expansion in bonnet fungi (Mycena s.s.) driven by repeated elements and novel gene families across ecological guilds.</title>
        <authorList>
            <consortium name="Lawrence Berkeley National Laboratory"/>
            <person name="Harder C.B."/>
            <person name="Miyauchi S."/>
            <person name="Viragh M."/>
            <person name="Kuo A."/>
            <person name="Thoen E."/>
            <person name="Andreopoulos B."/>
            <person name="Lu D."/>
            <person name="Skrede I."/>
            <person name="Drula E."/>
            <person name="Henrissat B."/>
            <person name="Morin E."/>
            <person name="Kohler A."/>
            <person name="Barry K."/>
            <person name="LaButti K."/>
            <person name="Morin E."/>
            <person name="Salamov A."/>
            <person name="Lipzen A."/>
            <person name="Mereny Z."/>
            <person name="Hegedus B."/>
            <person name="Baldrian P."/>
            <person name="Stursova M."/>
            <person name="Weitz H."/>
            <person name="Taylor A."/>
            <person name="Grigoriev I.V."/>
            <person name="Nagy L.G."/>
            <person name="Martin F."/>
            <person name="Kauserud H."/>
        </authorList>
    </citation>
    <scope>NUCLEOTIDE SEQUENCE</scope>
    <source>
        <strain evidence="2">CBHHK188m</strain>
    </source>
</reference>
<accession>A0AAD7NYI5</accession>
<dbReference type="EMBL" id="JARJLG010000006">
    <property type="protein sequence ID" value="KAJ7780195.1"/>
    <property type="molecule type" value="Genomic_DNA"/>
</dbReference>
<feature type="compositionally biased region" description="Basic residues" evidence="1">
    <location>
        <begin position="38"/>
        <end position="48"/>
    </location>
</feature>
<sequence>MSGWDEPRPGSTPRLPLPSPRLPSNTRRTPRTTAPSRPRPRPLRHTPAHPRSYTPLAFFPWKQHGDDFESECQVEDPEAALAAHLDALADGIAIIKAGQFNVKRGRSRACGPICGGSRRTGVGSQPQRQAQGGGGRAADDPAPGREQHGARGGAGLCARGELGEVPYSACGRATAAAEGRSTARAPKNPLREGVSQLGSPSPPPAPAPASDKRRVTRSAARGRGVPAPRAEDRARRGLHGDVGAGRGGRVAERGDVVTVEYACAVECGWVYGYFGSTCGGGRGGRGERGGGRVRRLRHRPYVSRVVPEAKEGKEDESDARELHR</sequence>
<proteinExistence type="predicted"/>
<feature type="region of interest" description="Disordered" evidence="1">
    <location>
        <begin position="1"/>
        <end position="54"/>
    </location>
</feature>
<gene>
    <name evidence="2" type="ORF">DFH07DRAFT_765485</name>
</gene>
<organism evidence="2 3">
    <name type="scientific">Mycena maculata</name>
    <dbReference type="NCBI Taxonomy" id="230809"/>
    <lineage>
        <taxon>Eukaryota</taxon>
        <taxon>Fungi</taxon>
        <taxon>Dikarya</taxon>
        <taxon>Basidiomycota</taxon>
        <taxon>Agaricomycotina</taxon>
        <taxon>Agaricomycetes</taxon>
        <taxon>Agaricomycetidae</taxon>
        <taxon>Agaricales</taxon>
        <taxon>Marasmiineae</taxon>
        <taxon>Mycenaceae</taxon>
        <taxon>Mycena</taxon>
    </lineage>
</organism>
<protein>
    <submittedName>
        <fullName evidence="2">Uncharacterized protein</fullName>
    </submittedName>
</protein>
<evidence type="ECO:0000313" key="3">
    <source>
        <dbReference type="Proteomes" id="UP001215280"/>
    </source>
</evidence>
<feature type="region of interest" description="Disordered" evidence="1">
    <location>
        <begin position="113"/>
        <end position="155"/>
    </location>
</feature>
<feature type="compositionally biased region" description="Basic and acidic residues" evidence="1">
    <location>
        <begin position="137"/>
        <end position="149"/>
    </location>
</feature>
<feature type="compositionally biased region" description="Basic and acidic residues" evidence="1">
    <location>
        <begin position="307"/>
        <end position="324"/>
    </location>
</feature>
<feature type="region of interest" description="Disordered" evidence="1">
    <location>
        <begin position="177"/>
        <end position="248"/>
    </location>
</feature>
<feature type="compositionally biased region" description="Low complexity" evidence="1">
    <location>
        <begin position="22"/>
        <end position="36"/>
    </location>
</feature>
<feature type="compositionally biased region" description="Basic residues" evidence="1">
    <location>
        <begin position="291"/>
        <end position="301"/>
    </location>
</feature>
<feature type="compositionally biased region" description="Low complexity" evidence="1">
    <location>
        <begin position="217"/>
        <end position="228"/>
    </location>
</feature>
<dbReference type="Proteomes" id="UP001215280">
    <property type="component" value="Unassembled WGS sequence"/>
</dbReference>
<evidence type="ECO:0000256" key="1">
    <source>
        <dbReference type="SAM" id="MobiDB-lite"/>
    </source>
</evidence>
<dbReference type="AlphaFoldDB" id="A0AAD7NYI5"/>
<keyword evidence="3" id="KW-1185">Reference proteome</keyword>
<feature type="region of interest" description="Disordered" evidence="1">
    <location>
        <begin position="280"/>
        <end position="324"/>
    </location>
</feature>
<evidence type="ECO:0000313" key="2">
    <source>
        <dbReference type="EMBL" id="KAJ7780195.1"/>
    </source>
</evidence>